<accession>A0A370H631</accession>
<comment type="caution">
    <text evidence="2">The sequence shown here is derived from an EMBL/GenBank/DDBJ whole genome shotgun (WGS) entry which is preliminary data.</text>
</comment>
<dbReference type="AlphaFoldDB" id="A0A370H631"/>
<protein>
    <submittedName>
        <fullName evidence="2">Uncharacterized protein</fullName>
    </submittedName>
</protein>
<sequence length="33" mass="3465">MSGTGFGDVRPSRALSTVERPPVPEPGIGEVRL</sequence>
<evidence type="ECO:0000256" key="1">
    <source>
        <dbReference type="SAM" id="MobiDB-lite"/>
    </source>
</evidence>
<dbReference type="Proteomes" id="UP000255355">
    <property type="component" value="Unassembled WGS sequence"/>
</dbReference>
<organism evidence="2 3">
    <name type="scientific">Nocardia mexicana</name>
    <dbReference type="NCBI Taxonomy" id="279262"/>
    <lineage>
        <taxon>Bacteria</taxon>
        <taxon>Bacillati</taxon>
        <taxon>Actinomycetota</taxon>
        <taxon>Actinomycetes</taxon>
        <taxon>Mycobacteriales</taxon>
        <taxon>Nocardiaceae</taxon>
        <taxon>Nocardia</taxon>
    </lineage>
</organism>
<dbReference type="STRING" id="1210089.GCA_001613165_06408"/>
<name>A0A370H631_9NOCA</name>
<proteinExistence type="predicted"/>
<reference evidence="2 3" key="1">
    <citation type="submission" date="2018-07" db="EMBL/GenBank/DDBJ databases">
        <title>Genomic Encyclopedia of Type Strains, Phase IV (KMG-IV): sequencing the most valuable type-strain genomes for metagenomic binning, comparative biology and taxonomic classification.</title>
        <authorList>
            <person name="Goeker M."/>
        </authorList>
    </citation>
    <scope>NUCLEOTIDE SEQUENCE [LARGE SCALE GENOMIC DNA]</scope>
    <source>
        <strain evidence="2 3">DSM 44952</strain>
    </source>
</reference>
<keyword evidence="3" id="KW-1185">Reference proteome</keyword>
<gene>
    <name evidence="2" type="ORF">DFR68_10645</name>
</gene>
<evidence type="ECO:0000313" key="2">
    <source>
        <dbReference type="EMBL" id="RDI49611.1"/>
    </source>
</evidence>
<feature type="region of interest" description="Disordered" evidence="1">
    <location>
        <begin position="1"/>
        <end position="33"/>
    </location>
</feature>
<dbReference type="EMBL" id="QQAZ01000006">
    <property type="protein sequence ID" value="RDI49611.1"/>
    <property type="molecule type" value="Genomic_DNA"/>
</dbReference>
<evidence type="ECO:0000313" key="3">
    <source>
        <dbReference type="Proteomes" id="UP000255355"/>
    </source>
</evidence>